<keyword evidence="10" id="KW-0012">Acyltransferase</keyword>
<feature type="domain" description="Choline/carnitine acyltransferase" evidence="16">
    <location>
        <begin position="23"/>
        <end position="595"/>
    </location>
</feature>
<keyword evidence="6" id="KW-0276">Fatty acid metabolism</keyword>
<organism evidence="17 18">
    <name type="scientific">Leptobrachium leishanense</name>
    <name type="common">Leishan spiny toad</name>
    <dbReference type="NCBI Taxonomy" id="445787"/>
    <lineage>
        <taxon>Eukaryota</taxon>
        <taxon>Metazoa</taxon>
        <taxon>Chordata</taxon>
        <taxon>Craniata</taxon>
        <taxon>Vertebrata</taxon>
        <taxon>Euteleostomi</taxon>
        <taxon>Amphibia</taxon>
        <taxon>Batrachia</taxon>
        <taxon>Anura</taxon>
        <taxon>Pelobatoidea</taxon>
        <taxon>Megophryidae</taxon>
        <taxon>Leptobrachium</taxon>
    </lineage>
</organism>
<protein>
    <recommendedName>
        <fullName evidence="14">Peroxisomal carnitine O-octanoyltransferase</fullName>
        <ecNumber evidence="13">2.3.1.137</ecNumber>
    </recommendedName>
</protein>
<dbReference type="EC" id="2.3.1.137" evidence="13"/>
<dbReference type="Pfam" id="PF00755">
    <property type="entry name" value="Carn_acyltransf"/>
    <property type="match status" value="1"/>
</dbReference>
<evidence type="ECO:0000313" key="18">
    <source>
        <dbReference type="Proteomes" id="UP000694569"/>
    </source>
</evidence>
<comment type="catalytic activity">
    <reaction evidence="12">
        <text>octanoyl-CoA + (R)-carnitine = O-octanoyl-(R)-carnitine + CoA</text>
        <dbReference type="Rhea" id="RHEA:17177"/>
        <dbReference type="ChEBI" id="CHEBI:16347"/>
        <dbReference type="ChEBI" id="CHEBI:18102"/>
        <dbReference type="ChEBI" id="CHEBI:57287"/>
        <dbReference type="ChEBI" id="CHEBI:57386"/>
        <dbReference type="EC" id="2.3.1.137"/>
    </reaction>
</comment>
<reference evidence="17" key="1">
    <citation type="submission" date="2025-08" db="UniProtKB">
        <authorList>
            <consortium name="Ensembl"/>
        </authorList>
    </citation>
    <scope>IDENTIFICATION</scope>
</reference>
<keyword evidence="8" id="KW-0443">Lipid metabolism</keyword>
<dbReference type="InterPro" id="IPR023213">
    <property type="entry name" value="CAT-like_dom_sf"/>
</dbReference>
<dbReference type="OrthoDB" id="240216at2759"/>
<dbReference type="Ensembl" id="ENSLLET00000045849.1">
    <property type="protein sequence ID" value="ENSLLEP00000044080.1"/>
    <property type="gene ID" value="ENSLLEG00000027999.1"/>
</dbReference>
<dbReference type="PROSITE" id="PS00439">
    <property type="entry name" value="ACYLTRANSF_C_1"/>
    <property type="match status" value="1"/>
</dbReference>
<dbReference type="UniPathway" id="UPA00659"/>
<dbReference type="Proteomes" id="UP000694569">
    <property type="component" value="Unplaced"/>
</dbReference>
<evidence type="ECO:0000256" key="4">
    <source>
        <dbReference type="ARBA" id="ARBA00022448"/>
    </source>
</evidence>
<dbReference type="GO" id="GO:0008458">
    <property type="term" value="F:carnitine O-octanoyltransferase activity"/>
    <property type="evidence" value="ECO:0007669"/>
    <property type="project" value="UniProtKB-EC"/>
</dbReference>
<dbReference type="SUPFAM" id="SSF52777">
    <property type="entry name" value="CoA-dependent acyltransferases"/>
    <property type="match status" value="2"/>
</dbReference>
<dbReference type="Gene3D" id="3.30.559.70">
    <property type="entry name" value="Choline/Carnitine o-acyltransferase, domain 2"/>
    <property type="match status" value="1"/>
</dbReference>
<evidence type="ECO:0000256" key="10">
    <source>
        <dbReference type="ARBA" id="ARBA00023315"/>
    </source>
</evidence>
<evidence type="ECO:0000256" key="5">
    <source>
        <dbReference type="ARBA" id="ARBA00022679"/>
    </source>
</evidence>
<dbReference type="GeneTree" id="ENSGT01150000286999"/>
<evidence type="ECO:0000256" key="6">
    <source>
        <dbReference type="ARBA" id="ARBA00022832"/>
    </source>
</evidence>
<evidence type="ECO:0000256" key="12">
    <source>
        <dbReference type="ARBA" id="ARBA00052326"/>
    </source>
</evidence>
<evidence type="ECO:0000256" key="8">
    <source>
        <dbReference type="ARBA" id="ARBA00023098"/>
    </source>
</evidence>
<sequence>MENHAFEPLEERTFQYQESLPPLPVPSLEESLSKYCEAVKPFLNRKEFERTSKIVKSFENGVGKELHRKLLERARERKNWLEEWWLNAAYLEVRTPSQLNVNFGGPGSYLEHYWPPKSGTQLERGSISIWYTFLYWDLIRKEKLSVQKARNIPLDMQQMRNLFNTCKIPGVTKDSIVNYFKTESEGTSPSHLVVMSRGRIFTFDAVHKGQILTPPEIQRQLSYIQNICLTEPNGIGLGSLTTEERTRWALAREHLVSLDPKNLSNLETIQSSLFVVSLDDASPVGTAEDYTQISKLVLTGDPTIRWGDKSYNCLIFQNGVHGSNCDHAPSDAMVLVSMCDYIDRNVVACEGCWKGSTAVRDLPHPEEVVFTVDDKVLHDIALAKAQYQEQCSDLQLVNYAFTSFGKALTKKRRLHPDTFIQLAVQLAFYKLYGRPGCCYETASTRMFYHGRTETMRSCTVEAVEWCRSMVDPDATLAQRQALLQRAFAKHNKMMEECQLGRGFDRHLLGLLLLAKEGGLPVPELFTDPAFTKSGGGGNFVLSTSCLGYTNVHGAVVPMTRDGYGFFYRIRDDRFVVSCSSWKSCPETDAEKFCRTVFLIFQEMIQLTANAQL</sequence>
<keyword evidence="9" id="KW-0576">Peroxisome</keyword>
<proteinExistence type="inferred from homology"/>
<evidence type="ECO:0000256" key="7">
    <source>
        <dbReference type="ARBA" id="ARBA00022990"/>
    </source>
</evidence>
<keyword evidence="5" id="KW-0808">Transferase</keyword>
<comment type="subcellular location">
    <subcellularLocation>
        <location evidence="1">Peroxisome</location>
    </subcellularLocation>
</comment>
<feature type="active site" description="Proton acceptor" evidence="15">
    <location>
        <position position="327"/>
    </location>
</feature>
<dbReference type="GO" id="GO:0005777">
    <property type="term" value="C:peroxisome"/>
    <property type="evidence" value="ECO:0007669"/>
    <property type="project" value="UniProtKB-SubCell"/>
</dbReference>
<dbReference type="InterPro" id="IPR042572">
    <property type="entry name" value="Carn_acyl_trans_N"/>
</dbReference>
<evidence type="ECO:0000256" key="13">
    <source>
        <dbReference type="ARBA" id="ARBA00066418"/>
    </source>
</evidence>
<dbReference type="InterPro" id="IPR039551">
    <property type="entry name" value="Cho/carn_acyl_trans"/>
</dbReference>
<dbReference type="InterPro" id="IPR000542">
    <property type="entry name" value="Carn_acyl_trans"/>
</dbReference>
<dbReference type="FunFam" id="3.30.559.70:FF:000006">
    <property type="entry name" value="Peroxisomal carnitine O-octanoyltransferase"/>
    <property type="match status" value="1"/>
</dbReference>
<evidence type="ECO:0000256" key="2">
    <source>
        <dbReference type="ARBA" id="ARBA00005005"/>
    </source>
</evidence>
<evidence type="ECO:0000256" key="1">
    <source>
        <dbReference type="ARBA" id="ARBA00004275"/>
    </source>
</evidence>
<dbReference type="PANTHER" id="PTHR22589">
    <property type="entry name" value="CARNITINE O-ACYLTRANSFERASE"/>
    <property type="match status" value="1"/>
</dbReference>
<evidence type="ECO:0000256" key="14">
    <source>
        <dbReference type="ARBA" id="ARBA00067184"/>
    </source>
</evidence>
<gene>
    <name evidence="17" type="primary">CROT</name>
</gene>
<name>A0A8C5R0Z1_9ANUR</name>
<evidence type="ECO:0000256" key="15">
    <source>
        <dbReference type="PIRSR" id="PIRSR600542-1"/>
    </source>
</evidence>
<comment type="pathway">
    <text evidence="2">Lipid metabolism; fatty acid beta-oxidation.</text>
</comment>
<dbReference type="Gene3D" id="3.30.559.10">
    <property type="entry name" value="Chloramphenicol acetyltransferase-like domain"/>
    <property type="match status" value="1"/>
</dbReference>
<dbReference type="Gene3D" id="1.10.275.20">
    <property type="entry name" value="Choline/Carnitine o-acyltransferase"/>
    <property type="match status" value="1"/>
</dbReference>
<reference evidence="17" key="2">
    <citation type="submission" date="2025-09" db="UniProtKB">
        <authorList>
            <consortium name="Ensembl"/>
        </authorList>
    </citation>
    <scope>IDENTIFICATION</scope>
</reference>
<accession>A0A8C5R0Z1</accession>
<keyword evidence="7" id="KW-0007">Acetylation</keyword>
<dbReference type="PANTHER" id="PTHR22589:SF67">
    <property type="entry name" value="PEROXISOMAL CARNITINE O-OCTANOYLTRANSFERASE"/>
    <property type="match status" value="1"/>
</dbReference>
<evidence type="ECO:0000313" key="17">
    <source>
        <dbReference type="Ensembl" id="ENSLLEP00000044080.1"/>
    </source>
</evidence>
<evidence type="ECO:0000256" key="11">
    <source>
        <dbReference type="ARBA" id="ARBA00048999"/>
    </source>
</evidence>
<dbReference type="AlphaFoldDB" id="A0A8C5R0Z1"/>
<comment type="similarity">
    <text evidence="3">Belongs to the carnitine/choline acetyltransferase family.</text>
</comment>
<dbReference type="GO" id="GO:0006635">
    <property type="term" value="P:fatty acid beta-oxidation"/>
    <property type="evidence" value="ECO:0007669"/>
    <property type="project" value="UniProtKB-UniPathway"/>
</dbReference>
<evidence type="ECO:0000256" key="9">
    <source>
        <dbReference type="ARBA" id="ARBA00023140"/>
    </source>
</evidence>
<dbReference type="InterPro" id="IPR042231">
    <property type="entry name" value="Cho/carn_acyl_trans_2"/>
</dbReference>
<keyword evidence="4" id="KW-0813">Transport</keyword>
<keyword evidence="18" id="KW-1185">Reference proteome</keyword>
<evidence type="ECO:0000256" key="3">
    <source>
        <dbReference type="ARBA" id="ARBA00005232"/>
    </source>
</evidence>
<comment type="catalytic activity">
    <reaction evidence="11">
        <text>4,8-dimethylnonanoyl-CoA + (R)-carnitine = O-4,8-dimethylnonanoyl-(R)-carnitine + CoA</text>
        <dbReference type="Rhea" id="RHEA:44860"/>
        <dbReference type="ChEBI" id="CHEBI:16347"/>
        <dbReference type="ChEBI" id="CHEBI:57287"/>
        <dbReference type="ChEBI" id="CHEBI:77061"/>
        <dbReference type="ChEBI" id="CHEBI:84654"/>
    </reaction>
</comment>
<evidence type="ECO:0000259" key="16">
    <source>
        <dbReference type="Pfam" id="PF00755"/>
    </source>
</evidence>